<dbReference type="eggNOG" id="COG4591">
    <property type="taxonomic scope" value="Bacteria"/>
</dbReference>
<name>F3ZNB6_9BACE</name>
<evidence type="ECO:0000256" key="4">
    <source>
        <dbReference type="ARBA" id="ARBA00022692"/>
    </source>
</evidence>
<dbReference type="InterPro" id="IPR025857">
    <property type="entry name" value="MacB_PCD"/>
</dbReference>
<evidence type="ECO:0000256" key="2">
    <source>
        <dbReference type="ARBA" id="ARBA00005236"/>
    </source>
</evidence>
<accession>F3ZNB6</accession>
<dbReference type="Pfam" id="PF02687">
    <property type="entry name" value="FtsX"/>
    <property type="match status" value="1"/>
</dbReference>
<keyword evidence="11" id="KW-1185">Reference proteome</keyword>
<dbReference type="STRING" id="679937.Bcop_1253"/>
<sequence length="414" mass="46428">MFEFQLAKRLYTSKKGVKRISKPAVFIAVLGIAIGFIVMMITIAVVIGFKGEIRNKAVGFSSDIQLSNYNTMASYESHPIAVSDSLLTALQEYPDTRWVQRYSTKVGMIKTESSFQGMILKGVAQEFETSFFTKYLVEGTLPAFNDSTSTNEVMLSKTVADLLDIHLDDRIFTYYAEDEGIKARRLKVVGIYQTNFYEYDKLYLLTDLYTVNKLNRWGVDQASGVEIAIKDYAKLEEVTEDLGDKFMGLEDAYGEPYIVNNVEQLNPQLFGWLALLDLNVWVILGLMMAISGFTIISGLLILILERTQMIGLLKGLGATNKMIRKVFIWLAIFLIGKGLFWGNIVGLSLCLIQSKFGVVPLDPAVYHVDKVPISLSLWWVVALNAATILISVLMLLGPSYLVSRINPATSMRYE</sequence>
<comment type="similarity">
    <text evidence="2">Belongs to the ABC-4 integral membrane protein family. LolC/E subfamily.</text>
</comment>
<dbReference type="Proteomes" id="UP000018439">
    <property type="component" value="Chromosome"/>
</dbReference>
<evidence type="ECO:0000256" key="1">
    <source>
        <dbReference type="ARBA" id="ARBA00004651"/>
    </source>
</evidence>
<evidence type="ECO:0000256" key="7">
    <source>
        <dbReference type="SAM" id="Phobius"/>
    </source>
</evidence>
<gene>
    <name evidence="10" type="ORF">Bcop_1253</name>
</gene>
<feature type="transmembrane region" description="Helical" evidence="7">
    <location>
        <begin position="24"/>
        <end position="49"/>
    </location>
</feature>
<evidence type="ECO:0000256" key="3">
    <source>
        <dbReference type="ARBA" id="ARBA00022475"/>
    </source>
</evidence>
<evidence type="ECO:0008006" key="12">
    <source>
        <dbReference type="Google" id="ProtNLM"/>
    </source>
</evidence>
<dbReference type="HOGENOM" id="CLU_000604_8_2_10"/>
<evidence type="ECO:0000256" key="5">
    <source>
        <dbReference type="ARBA" id="ARBA00022989"/>
    </source>
</evidence>
<keyword evidence="4 7" id="KW-0812">Transmembrane</keyword>
<dbReference type="InterPro" id="IPR003838">
    <property type="entry name" value="ABC3_permease_C"/>
</dbReference>
<evidence type="ECO:0000259" key="8">
    <source>
        <dbReference type="Pfam" id="PF02687"/>
    </source>
</evidence>
<comment type="subcellular location">
    <subcellularLocation>
        <location evidence="1">Cell membrane</location>
        <topology evidence="1">Multi-pass membrane protein</topology>
    </subcellularLocation>
</comment>
<feature type="domain" description="MacB-like periplasmic core" evidence="9">
    <location>
        <begin position="26"/>
        <end position="242"/>
    </location>
</feature>
<dbReference type="GO" id="GO:0098797">
    <property type="term" value="C:plasma membrane protein complex"/>
    <property type="evidence" value="ECO:0007669"/>
    <property type="project" value="TreeGrafter"/>
</dbReference>
<feature type="transmembrane region" description="Helical" evidence="7">
    <location>
        <begin position="376"/>
        <end position="402"/>
    </location>
</feature>
<evidence type="ECO:0000256" key="6">
    <source>
        <dbReference type="ARBA" id="ARBA00023136"/>
    </source>
</evidence>
<feature type="transmembrane region" description="Helical" evidence="7">
    <location>
        <begin position="280"/>
        <end position="305"/>
    </location>
</feature>
<protein>
    <recommendedName>
        <fullName evidence="12">ABC3 transporter permease protein domain-containing protein</fullName>
    </recommendedName>
</protein>
<reference evidence="10 11" key="1">
    <citation type="journal article" date="2011" name="Stand. Genomic Sci.">
        <title>Non-contiguous finished genome sequence of Bacteroides coprosuis type strain (PC139).</title>
        <authorList>
            <person name="Land M."/>
            <person name="Held B."/>
            <person name="Gronow S."/>
            <person name="Abt B."/>
            <person name="Lucas S."/>
            <person name="Del Rio T.G."/>
            <person name="Nolan M."/>
            <person name="Tice H."/>
            <person name="Cheng J.F."/>
            <person name="Pitluck S."/>
            <person name="Liolios K."/>
            <person name="Pagani I."/>
            <person name="Ivanova N."/>
            <person name="Mavromatis K."/>
            <person name="Mikhailova N."/>
            <person name="Pati A."/>
            <person name="Tapia R."/>
            <person name="Han C."/>
            <person name="Goodwin L."/>
            <person name="Chen A."/>
            <person name="Palaniappan K."/>
            <person name="Hauser L."/>
            <person name="Brambilla E.M."/>
            <person name="Rohde M."/>
            <person name="Goker M."/>
            <person name="Detter J.C."/>
            <person name="Woyke T."/>
            <person name="Bristow J."/>
            <person name="Eisen J.A."/>
            <person name="Markowitz V."/>
            <person name="Hugenholtz P."/>
            <person name="Kyrpides N.C."/>
            <person name="Klenk H.P."/>
            <person name="Lapidus A."/>
        </authorList>
    </citation>
    <scope>NUCLEOTIDE SEQUENCE [LARGE SCALE GENOMIC DNA]</scope>
    <source>
        <strain evidence="10 11">DSM 18011</strain>
    </source>
</reference>
<keyword evidence="6 7" id="KW-0472">Membrane</keyword>
<dbReference type="EMBL" id="CM001167">
    <property type="protein sequence ID" value="EGJ71456.1"/>
    <property type="molecule type" value="Genomic_DNA"/>
</dbReference>
<keyword evidence="3" id="KW-1003">Cell membrane</keyword>
<dbReference type="Pfam" id="PF12704">
    <property type="entry name" value="MacB_PCD"/>
    <property type="match status" value="1"/>
</dbReference>
<dbReference type="PANTHER" id="PTHR30489:SF0">
    <property type="entry name" value="LIPOPROTEIN-RELEASING SYSTEM TRANSMEMBRANE PROTEIN LOLE"/>
    <property type="match status" value="1"/>
</dbReference>
<evidence type="ECO:0000313" key="11">
    <source>
        <dbReference type="Proteomes" id="UP000018439"/>
    </source>
</evidence>
<feature type="domain" description="ABC3 transporter permease C-terminal" evidence="8">
    <location>
        <begin position="282"/>
        <end position="407"/>
    </location>
</feature>
<dbReference type="InterPro" id="IPR051447">
    <property type="entry name" value="Lipoprotein-release_system"/>
</dbReference>
<organism evidence="10 11">
    <name type="scientific">Bacteroides coprosuis DSM 18011</name>
    <dbReference type="NCBI Taxonomy" id="679937"/>
    <lineage>
        <taxon>Bacteria</taxon>
        <taxon>Pseudomonadati</taxon>
        <taxon>Bacteroidota</taxon>
        <taxon>Bacteroidia</taxon>
        <taxon>Bacteroidales</taxon>
        <taxon>Bacteroidaceae</taxon>
        <taxon>Bacteroides</taxon>
    </lineage>
</organism>
<dbReference type="AlphaFoldDB" id="F3ZNB6"/>
<feature type="transmembrane region" description="Helical" evidence="7">
    <location>
        <begin position="326"/>
        <end position="356"/>
    </location>
</feature>
<proteinExistence type="inferred from homology"/>
<keyword evidence="5 7" id="KW-1133">Transmembrane helix</keyword>
<evidence type="ECO:0000259" key="9">
    <source>
        <dbReference type="Pfam" id="PF12704"/>
    </source>
</evidence>
<evidence type="ECO:0000313" key="10">
    <source>
        <dbReference type="EMBL" id="EGJ71456.1"/>
    </source>
</evidence>
<dbReference type="PANTHER" id="PTHR30489">
    <property type="entry name" value="LIPOPROTEIN-RELEASING SYSTEM TRANSMEMBRANE PROTEIN LOLE"/>
    <property type="match status" value="1"/>
</dbReference>
<dbReference type="GO" id="GO:0044874">
    <property type="term" value="P:lipoprotein localization to outer membrane"/>
    <property type="evidence" value="ECO:0007669"/>
    <property type="project" value="TreeGrafter"/>
</dbReference>